<reference evidence="2 3" key="1">
    <citation type="submission" date="2021-11" db="EMBL/GenBank/DDBJ databases">
        <authorList>
            <person name="Lee D.-H."/>
            <person name="Kim S.-B."/>
        </authorList>
    </citation>
    <scope>NUCLEOTIDE SEQUENCE [LARGE SCALE GENOMIC DNA]</scope>
    <source>
        <strain evidence="2 3">KCTC 52223</strain>
    </source>
</reference>
<protein>
    <recommendedName>
        <fullName evidence="4">DUF2147 domain-containing protein</fullName>
    </recommendedName>
</protein>
<dbReference type="EMBL" id="JAJISD010000001">
    <property type="protein sequence ID" value="MCC8428443.1"/>
    <property type="molecule type" value="Genomic_DNA"/>
</dbReference>
<gene>
    <name evidence="2" type="ORF">LJ725_05670</name>
</gene>
<evidence type="ECO:0008006" key="4">
    <source>
        <dbReference type="Google" id="ProtNLM"/>
    </source>
</evidence>
<comment type="caution">
    <text evidence="2">The sequence shown here is derived from an EMBL/GenBank/DDBJ whole genome shotgun (WGS) entry which is preliminary data.</text>
</comment>
<evidence type="ECO:0000256" key="1">
    <source>
        <dbReference type="SAM" id="SignalP"/>
    </source>
</evidence>
<organism evidence="2 3">
    <name type="scientific">Reyranella aquatilis</name>
    <dbReference type="NCBI Taxonomy" id="2035356"/>
    <lineage>
        <taxon>Bacteria</taxon>
        <taxon>Pseudomonadati</taxon>
        <taxon>Pseudomonadota</taxon>
        <taxon>Alphaproteobacteria</taxon>
        <taxon>Hyphomicrobiales</taxon>
        <taxon>Reyranellaceae</taxon>
        <taxon>Reyranella</taxon>
    </lineage>
</organism>
<dbReference type="Proteomes" id="UP001198862">
    <property type="component" value="Unassembled WGS sequence"/>
</dbReference>
<proteinExistence type="predicted"/>
<sequence>MSRIFAATTVALLFVAGAAQADPVVYAWTGYGTNVPGSGKCPTYKMVVEVTVDGDQVRGRFQQEGRPERVFQTTLGRNGAIKTAAMVGGGGMMDVIGQIKDGDSRIKLDGYCVFEGKLTKK</sequence>
<feature type="signal peptide" evidence="1">
    <location>
        <begin position="1"/>
        <end position="21"/>
    </location>
</feature>
<accession>A0ABS8KQU4</accession>
<feature type="chain" id="PRO_5045325439" description="DUF2147 domain-containing protein" evidence="1">
    <location>
        <begin position="22"/>
        <end position="121"/>
    </location>
</feature>
<dbReference type="RefSeq" id="WP_230549635.1">
    <property type="nucleotide sequence ID" value="NZ_JAJISD010000001.1"/>
</dbReference>
<name>A0ABS8KQU4_9HYPH</name>
<keyword evidence="3" id="KW-1185">Reference proteome</keyword>
<keyword evidence="1" id="KW-0732">Signal</keyword>
<evidence type="ECO:0000313" key="2">
    <source>
        <dbReference type="EMBL" id="MCC8428443.1"/>
    </source>
</evidence>
<evidence type="ECO:0000313" key="3">
    <source>
        <dbReference type="Proteomes" id="UP001198862"/>
    </source>
</evidence>